<dbReference type="GeneID" id="109484035"/>
<evidence type="ECO:0000256" key="9">
    <source>
        <dbReference type="ARBA" id="ARBA00022499"/>
    </source>
</evidence>
<dbReference type="GO" id="GO:0005634">
    <property type="term" value="C:nucleus"/>
    <property type="evidence" value="ECO:0007669"/>
    <property type="project" value="UniProtKB-SubCell"/>
</dbReference>
<evidence type="ECO:0000256" key="4">
    <source>
        <dbReference type="ARBA" id="ARBA00005003"/>
    </source>
</evidence>
<feature type="domain" description="CBS" evidence="27">
    <location>
        <begin position="398"/>
        <end position="455"/>
    </location>
</feature>
<reference evidence="29" key="1">
    <citation type="submission" date="2025-08" db="UniProtKB">
        <authorList>
            <consortium name="RefSeq"/>
        </authorList>
    </citation>
    <scope>IDENTIFICATION</scope>
    <source>
        <tissue evidence="29">Gonad</tissue>
    </source>
</reference>
<keyword evidence="15 25" id="KW-0663">Pyridoxal phosphate</keyword>
<dbReference type="InterPro" id="IPR001926">
    <property type="entry name" value="TrpB-like_PALP"/>
</dbReference>
<evidence type="ECO:0000256" key="19">
    <source>
        <dbReference type="ARBA" id="ARBA00023239"/>
    </source>
</evidence>
<dbReference type="Pfam" id="PF00291">
    <property type="entry name" value="PALP"/>
    <property type="match status" value="1"/>
</dbReference>
<keyword evidence="16" id="KW-0408">Iron</keyword>
<keyword evidence="10" id="KW-0597">Phosphoprotein</keyword>
<organism evidence="28 29">
    <name type="scientific">Branchiostoma belcheri</name>
    <name type="common">Amphioxus</name>
    <dbReference type="NCBI Taxonomy" id="7741"/>
    <lineage>
        <taxon>Eukaryota</taxon>
        <taxon>Metazoa</taxon>
        <taxon>Chordata</taxon>
        <taxon>Cephalochordata</taxon>
        <taxon>Leptocardii</taxon>
        <taxon>Amphioxiformes</taxon>
        <taxon>Branchiostomatidae</taxon>
        <taxon>Branchiostoma</taxon>
    </lineage>
</organism>
<evidence type="ECO:0000256" key="23">
    <source>
        <dbReference type="ARBA" id="ARBA00047490"/>
    </source>
</evidence>
<evidence type="ECO:0000256" key="21">
    <source>
        <dbReference type="ARBA" id="ARBA00026192"/>
    </source>
</evidence>
<evidence type="ECO:0000256" key="20">
    <source>
        <dbReference type="ARBA" id="ARBA00023242"/>
    </source>
</evidence>
<dbReference type="SUPFAM" id="SSF54631">
    <property type="entry name" value="CBS-domain pair"/>
    <property type="match status" value="1"/>
</dbReference>
<evidence type="ECO:0000256" key="16">
    <source>
        <dbReference type="ARBA" id="ARBA00023004"/>
    </source>
</evidence>
<dbReference type="InterPro" id="IPR050214">
    <property type="entry name" value="Cys_Synth/Cystath_Beta-Synth"/>
</dbReference>
<dbReference type="InterPro" id="IPR005857">
    <property type="entry name" value="Cysta_beta_synth"/>
</dbReference>
<dbReference type="PROSITE" id="PS00901">
    <property type="entry name" value="CYS_SYNTHASE"/>
    <property type="match status" value="1"/>
</dbReference>
<dbReference type="OrthoDB" id="728at2759"/>
<evidence type="ECO:0000256" key="22">
    <source>
        <dbReference type="ARBA" id="ARBA00045425"/>
    </source>
</evidence>
<comment type="catalytic activity">
    <reaction evidence="23 25">
        <text>L-homocysteine + L-serine = L,L-cystathionine + H2O</text>
        <dbReference type="Rhea" id="RHEA:10112"/>
        <dbReference type="ChEBI" id="CHEBI:15377"/>
        <dbReference type="ChEBI" id="CHEBI:33384"/>
        <dbReference type="ChEBI" id="CHEBI:58161"/>
        <dbReference type="ChEBI" id="CHEBI:58199"/>
        <dbReference type="EC" id="4.2.1.22"/>
    </reaction>
</comment>
<evidence type="ECO:0000256" key="10">
    <source>
        <dbReference type="ARBA" id="ARBA00022553"/>
    </source>
</evidence>
<evidence type="ECO:0000259" key="27">
    <source>
        <dbReference type="PROSITE" id="PS51371"/>
    </source>
</evidence>
<dbReference type="GO" id="GO:0005737">
    <property type="term" value="C:cytoplasm"/>
    <property type="evidence" value="ECO:0007669"/>
    <property type="project" value="UniProtKB-SubCell"/>
</dbReference>
<evidence type="ECO:0000256" key="26">
    <source>
        <dbReference type="SAM" id="MobiDB-lite"/>
    </source>
</evidence>
<comment type="pathway">
    <text evidence="4">Amino-acid biosynthesis; L-cysteine biosynthesis; L-cysteine from L-homocysteine and L-serine: step 1/2.</text>
</comment>
<dbReference type="InterPro" id="IPR046353">
    <property type="entry name" value="CBS_C"/>
</dbReference>
<keyword evidence="13" id="KW-0479">Metal-binding</keyword>
<keyword evidence="18 25" id="KW-0198">Cysteine biosynthesis</keyword>
<evidence type="ECO:0000313" key="29">
    <source>
        <dbReference type="RefSeq" id="XP_019642775.1"/>
    </source>
</evidence>
<keyword evidence="17 24" id="KW-0129">CBS domain</keyword>
<evidence type="ECO:0000256" key="24">
    <source>
        <dbReference type="PROSITE-ProRule" id="PRU00703"/>
    </source>
</evidence>
<dbReference type="FunFam" id="3.10.580.10:FF:000014">
    <property type="entry name" value="Cystathionine beta-synthase"/>
    <property type="match status" value="1"/>
</dbReference>
<comment type="subunit">
    <text evidence="6">Homotetramer.</text>
</comment>
<dbReference type="GO" id="GO:0050667">
    <property type="term" value="P:homocysteine metabolic process"/>
    <property type="evidence" value="ECO:0007669"/>
    <property type="project" value="UniProtKB-ARBA"/>
</dbReference>
<dbReference type="GO" id="GO:0004122">
    <property type="term" value="F:cystathionine beta-synthase activity"/>
    <property type="evidence" value="ECO:0007669"/>
    <property type="project" value="UniProtKB-UniRule"/>
</dbReference>
<evidence type="ECO:0000256" key="7">
    <source>
        <dbReference type="ARBA" id="ARBA00012041"/>
    </source>
</evidence>
<evidence type="ECO:0000256" key="18">
    <source>
        <dbReference type="ARBA" id="ARBA00023192"/>
    </source>
</evidence>
<feature type="region of interest" description="Disordered" evidence="26">
    <location>
        <begin position="1"/>
        <end position="21"/>
    </location>
</feature>
<evidence type="ECO:0000256" key="12">
    <source>
        <dbReference type="ARBA" id="ARBA00022617"/>
    </source>
</evidence>
<keyword evidence="19 25" id="KW-0456">Lyase</keyword>
<dbReference type="Pfam" id="PF00571">
    <property type="entry name" value="CBS"/>
    <property type="match status" value="1"/>
</dbReference>
<keyword evidence="8" id="KW-0963">Cytoplasm</keyword>
<dbReference type="InterPro" id="IPR036052">
    <property type="entry name" value="TrpB-like_PALP_sf"/>
</dbReference>
<dbReference type="AlphaFoldDB" id="A0A6P4ZNH8"/>
<dbReference type="GO" id="GO:0006535">
    <property type="term" value="P:cysteine biosynthetic process from serine"/>
    <property type="evidence" value="ECO:0007669"/>
    <property type="project" value="UniProtKB-UniRule"/>
</dbReference>
<evidence type="ECO:0000256" key="8">
    <source>
        <dbReference type="ARBA" id="ARBA00022490"/>
    </source>
</evidence>
<evidence type="ECO:0000256" key="25">
    <source>
        <dbReference type="RuleBase" id="RU361204"/>
    </source>
</evidence>
<keyword evidence="28" id="KW-1185">Reference proteome</keyword>
<dbReference type="CDD" id="cd01561">
    <property type="entry name" value="CBS_like"/>
    <property type="match status" value="1"/>
</dbReference>
<evidence type="ECO:0000256" key="1">
    <source>
        <dbReference type="ARBA" id="ARBA00001933"/>
    </source>
</evidence>
<dbReference type="PANTHER" id="PTHR10314">
    <property type="entry name" value="CYSTATHIONINE BETA-SYNTHASE"/>
    <property type="match status" value="1"/>
</dbReference>
<dbReference type="InterPro" id="IPR000644">
    <property type="entry name" value="CBS_dom"/>
</dbReference>
<dbReference type="InterPro" id="IPR046342">
    <property type="entry name" value="CBS_dom_sf"/>
</dbReference>
<dbReference type="Gene3D" id="3.10.580.10">
    <property type="entry name" value="CBS-domain"/>
    <property type="match status" value="1"/>
</dbReference>
<dbReference type="Gene3D" id="3.40.50.1100">
    <property type="match status" value="2"/>
</dbReference>
<dbReference type="RefSeq" id="XP_019642775.1">
    <property type="nucleotide sequence ID" value="XM_019787216.1"/>
</dbReference>
<keyword evidence="20" id="KW-0539">Nucleus</keyword>
<evidence type="ECO:0000256" key="11">
    <source>
        <dbReference type="ARBA" id="ARBA00022605"/>
    </source>
</evidence>
<dbReference type="CDD" id="cd04608">
    <property type="entry name" value="CBS_pair_CBS"/>
    <property type="match status" value="1"/>
</dbReference>
<keyword evidence="9" id="KW-1017">Isopeptide bond</keyword>
<evidence type="ECO:0000256" key="14">
    <source>
        <dbReference type="ARBA" id="ARBA00022843"/>
    </source>
</evidence>
<evidence type="ECO:0000256" key="13">
    <source>
        <dbReference type="ARBA" id="ARBA00022723"/>
    </source>
</evidence>
<dbReference type="InterPro" id="IPR001216">
    <property type="entry name" value="P-phosphate_BS"/>
</dbReference>
<dbReference type="PROSITE" id="PS51371">
    <property type="entry name" value="CBS"/>
    <property type="match status" value="1"/>
</dbReference>
<evidence type="ECO:0000256" key="6">
    <source>
        <dbReference type="ARBA" id="ARBA00011881"/>
    </source>
</evidence>
<dbReference type="Proteomes" id="UP000515135">
    <property type="component" value="Unplaced"/>
</dbReference>
<dbReference type="SMART" id="SM00116">
    <property type="entry name" value="CBS"/>
    <property type="match status" value="1"/>
</dbReference>
<dbReference type="FunFam" id="3.40.50.1100:FF:000118">
    <property type="entry name" value="Related to CYS4-cystathionine beta-synthase"/>
    <property type="match status" value="1"/>
</dbReference>
<dbReference type="UniPathway" id="UPA00136">
    <property type="reaction ID" value="UER00201"/>
</dbReference>
<evidence type="ECO:0000256" key="3">
    <source>
        <dbReference type="ARBA" id="ARBA00004496"/>
    </source>
</evidence>
<dbReference type="EC" id="4.2.1.22" evidence="7 25"/>
<gene>
    <name evidence="29" type="primary">LOC109484035</name>
</gene>
<comment type="function">
    <text evidence="22">Hydro-lyase catalyzing the first step of the transsulfuration pathway, where the hydroxyl group of L-serine is displaced by L-homocysteine in a beta-replacement reaction to form L-cystathionine, the precursor of L-cysteine. This catabolic route allows the elimination of L-methionine and the toxic metabolite L-homocysteine. Also involved in the production of hydrogen sulfide, a gasotransmitter with signaling and cytoprotective effects on neurons.</text>
</comment>
<comment type="similarity">
    <text evidence="5 25">Belongs to the cysteine synthase/cystathionine beta-synthase family.</text>
</comment>
<evidence type="ECO:0000256" key="15">
    <source>
        <dbReference type="ARBA" id="ARBA00022898"/>
    </source>
</evidence>
<accession>A0A6P4ZNH8</accession>
<protein>
    <recommendedName>
        <fullName evidence="21 25">Cystathionine beta-synthase</fullName>
        <ecNumber evidence="7 25">4.2.1.22</ecNumber>
    </recommendedName>
</protein>
<dbReference type="SUPFAM" id="SSF53686">
    <property type="entry name" value="Tryptophan synthase beta subunit-like PLP-dependent enzymes"/>
    <property type="match status" value="1"/>
</dbReference>
<evidence type="ECO:0000256" key="2">
    <source>
        <dbReference type="ARBA" id="ARBA00004123"/>
    </source>
</evidence>
<sequence length="538" mass="59117">MSDNPKAESSPIADDNGRKWIPPNLPSRCTWHLGVSADKSPHVHLPPRKRPEKVVPNILSMIGNTPLVKINNISKTFGVKCELYAKCEFFNAGGSVKDRIALRMVEDAEREGRLKPGDVLIEPTSGNTGIGLALAAAVKGYRCIIVMPEKMSMEKVNILRALGAEIVRTPTSASFDAPESHIGVAQRLNQEIPNSHILDQYRNPSNPIAHYDGTAEEIIAQCDGPVDMVVAGAGTGGTISGLARKLKEKYPNIQVVAVDPEGSDLAEPEELNKTDTNFYEVEGIGYDFVPTVLDRRVVDKWYKSNDRETFLMARKLIQEEGLLCGGSSGSAMAAAVQCAKDLKEGQRCVVILPDSIRNYMSKHLSDDWMSERNFLEKTSEGAEKNKPWWWDMKVHDLQLHAPITVLPTVTCAEAIDLMKTEAIDQMPVVGEAGEILGMVTLGNMMSQLVAGRVNSQTPVSHVLYKQPQQVQITLDDTLGSLSRILDTQHFALVIHEQRQLDGGSELQSKKMIFGLVTAIDLLNFITHHPKSNNGKNGQ</sequence>
<dbReference type="NCBIfam" id="TIGR01137">
    <property type="entry name" value="cysta_beta"/>
    <property type="match status" value="1"/>
</dbReference>
<keyword evidence="11 25" id="KW-0028">Amino-acid biosynthesis</keyword>
<evidence type="ECO:0000313" key="28">
    <source>
        <dbReference type="Proteomes" id="UP000515135"/>
    </source>
</evidence>
<comment type="subcellular location">
    <subcellularLocation>
        <location evidence="3">Cytoplasm</location>
    </subcellularLocation>
    <subcellularLocation>
        <location evidence="2">Nucleus</location>
    </subcellularLocation>
</comment>
<proteinExistence type="inferred from homology"/>
<name>A0A6P4ZNH8_BRABE</name>
<evidence type="ECO:0000256" key="5">
    <source>
        <dbReference type="ARBA" id="ARBA00007103"/>
    </source>
</evidence>
<dbReference type="GO" id="GO:0019343">
    <property type="term" value="P:cysteine biosynthetic process via cystathionine"/>
    <property type="evidence" value="ECO:0007669"/>
    <property type="project" value="UniProtKB-UniRule"/>
</dbReference>
<keyword evidence="12" id="KW-0349">Heme</keyword>
<dbReference type="FunFam" id="3.40.50.1100:FF:000003">
    <property type="entry name" value="Cystathionine beta-synthase"/>
    <property type="match status" value="1"/>
</dbReference>
<evidence type="ECO:0000256" key="17">
    <source>
        <dbReference type="ARBA" id="ARBA00023122"/>
    </source>
</evidence>
<keyword evidence="14" id="KW-0832">Ubl conjugation</keyword>
<dbReference type="GO" id="GO:0046872">
    <property type="term" value="F:metal ion binding"/>
    <property type="evidence" value="ECO:0007669"/>
    <property type="project" value="UniProtKB-KW"/>
</dbReference>
<comment type="cofactor">
    <cofactor evidence="1 25">
        <name>pyridoxal 5'-phosphate</name>
        <dbReference type="ChEBI" id="CHEBI:597326"/>
    </cofactor>
</comment>